<organism evidence="1 2">
    <name type="scientific">Acrocarpospora pleiomorpha</name>
    <dbReference type="NCBI Taxonomy" id="90975"/>
    <lineage>
        <taxon>Bacteria</taxon>
        <taxon>Bacillati</taxon>
        <taxon>Actinomycetota</taxon>
        <taxon>Actinomycetes</taxon>
        <taxon>Streptosporangiales</taxon>
        <taxon>Streptosporangiaceae</taxon>
        <taxon>Acrocarpospora</taxon>
    </lineage>
</organism>
<evidence type="ECO:0000313" key="2">
    <source>
        <dbReference type="Proteomes" id="UP000377595"/>
    </source>
</evidence>
<dbReference type="EMBL" id="BLAF01000031">
    <property type="protein sequence ID" value="GES22451.1"/>
    <property type="molecule type" value="Genomic_DNA"/>
</dbReference>
<dbReference type="RefSeq" id="WP_246264788.1">
    <property type="nucleotide sequence ID" value="NZ_BAAAHM010000013.1"/>
</dbReference>
<sequence length="273" mass="30415">MPDEAPVPPGIDASTPNAARMYNYYLGGKDNFAVDRAAAEQVLKVAPEARELARQNRAFMRRAIQHVMAETGIRQFIDIGTGLPTEGNVHEIVHARDPDAAIVYVDNDPVVLAHARAILSRTPRTTTIRGDLRRPIDILNNPELRDLIDFSQPVAILLVAVLHFLTDDDKPGEVIARLRDSLAPGSHLILSHVTADERAYAAQQGAAVYRKASASITLRHRQQIMELFDGFELIPPGLVKLHDWRPDEDSAFATYRGRELPTWFYCGVGRIRD</sequence>
<reference evidence="1 2" key="1">
    <citation type="submission" date="2019-10" db="EMBL/GenBank/DDBJ databases">
        <title>Whole genome shotgun sequence of Acrocarpospora pleiomorpha NBRC 16267.</title>
        <authorList>
            <person name="Ichikawa N."/>
            <person name="Kimura A."/>
            <person name="Kitahashi Y."/>
            <person name="Komaki H."/>
            <person name="Oguchi A."/>
        </authorList>
    </citation>
    <scope>NUCLEOTIDE SEQUENCE [LARGE SCALE GENOMIC DNA]</scope>
    <source>
        <strain evidence="1 2">NBRC 16267</strain>
    </source>
</reference>
<dbReference type="Gene3D" id="3.40.50.150">
    <property type="entry name" value="Vaccinia Virus protein VP39"/>
    <property type="match status" value="1"/>
</dbReference>
<proteinExistence type="predicted"/>
<dbReference type="CDD" id="cd02440">
    <property type="entry name" value="AdoMet_MTases"/>
    <property type="match status" value="1"/>
</dbReference>
<evidence type="ECO:0008006" key="3">
    <source>
        <dbReference type="Google" id="ProtNLM"/>
    </source>
</evidence>
<name>A0A5M3XS76_9ACTN</name>
<protein>
    <recommendedName>
        <fullName evidence="3">Methyltransferase</fullName>
    </recommendedName>
</protein>
<dbReference type="Pfam" id="PF04672">
    <property type="entry name" value="Methyltransf_19"/>
    <property type="match status" value="1"/>
</dbReference>
<keyword evidence="2" id="KW-1185">Reference proteome</keyword>
<accession>A0A5M3XS76</accession>
<dbReference type="AlphaFoldDB" id="A0A5M3XS76"/>
<dbReference type="Proteomes" id="UP000377595">
    <property type="component" value="Unassembled WGS sequence"/>
</dbReference>
<dbReference type="SUPFAM" id="SSF53335">
    <property type="entry name" value="S-adenosyl-L-methionine-dependent methyltransferases"/>
    <property type="match status" value="1"/>
</dbReference>
<dbReference type="InterPro" id="IPR029063">
    <property type="entry name" value="SAM-dependent_MTases_sf"/>
</dbReference>
<dbReference type="PIRSF" id="PIRSF017393">
    <property type="entry name" value="MTase_SAV2177"/>
    <property type="match status" value="1"/>
</dbReference>
<gene>
    <name evidence="1" type="ORF">Aple_053480</name>
</gene>
<dbReference type="InterPro" id="IPR006764">
    <property type="entry name" value="SAM_dep_MeTrfase_SAV2177_type"/>
</dbReference>
<evidence type="ECO:0000313" key="1">
    <source>
        <dbReference type="EMBL" id="GES22451.1"/>
    </source>
</evidence>
<comment type="caution">
    <text evidence="1">The sequence shown here is derived from an EMBL/GenBank/DDBJ whole genome shotgun (WGS) entry which is preliminary data.</text>
</comment>